<dbReference type="InterPro" id="IPR012292">
    <property type="entry name" value="Globin/Proto"/>
</dbReference>
<keyword evidence="5" id="KW-0561">Oxygen transport</keyword>
<evidence type="ECO:0000256" key="3">
    <source>
        <dbReference type="ARBA" id="ARBA00022723"/>
    </source>
</evidence>
<protein>
    <submittedName>
        <fullName evidence="7">Globin C, coelomic</fullName>
    </submittedName>
</protein>
<dbReference type="PROSITE" id="PS01033">
    <property type="entry name" value="GLOBIN"/>
    <property type="match status" value="1"/>
</dbReference>
<reference evidence="7" key="1">
    <citation type="submission" date="2021-10" db="EMBL/GenBank/DDBJ databases">
        <title>Tropical sea cucumber genome reveals ecological adaptation and Cuvierian tubules defense mechanism.</title>
        <authorList>
            <person name="Chen T."/>
        </authorList>
    </citation>
    <scope>NUCLEOTIDE SEQUENCE</scope>
    <source>
        <strain evidence="7">Nanhai2018</strain>
        <tissue evidence="7">Muscle</tissue>
    </source>
</reference>
<evidence type="ECO:0000313" key="8">
    <source>
        <dbReference type="Proteomes" id="UP001152320"/>
    </source>
</evidence>
<dbReference type="CDD" id="cd01040">
    <property type="entry name" value="Mb-like"/>
    <property type="match status" value="1"/>
</dbReference>
<comment type="similarity">
    <text evidence="5">Belongs to the globin family.</text>
</comment>
<dbReference type="Gene3D" id="1.10.490.10">
    <property type="entry name" value="Globins"/>
    <property type="match status" value="1"/>
</dbReference>
<proteinExistence type="inferred from homology"/>
<feature type="domain" description="Globin" evidence="6">
    <location>
        <begin position="20"/>
        <end position="167"/>
    </location>
</feature>
<accession>A0A9Q1H8V3</accession>
<dbReference type="GO" id="GO:0016491">
    <property type="term" value="F:oxidoreductase activity"/>
    <property type="evidence" value="ECO:0007669"/>
    <property type="project" value="TreeGrafter"/>
</dbReference>
<evidence type="ECO:0000256" key="2">
    <source>
        <dbReference type="ARBA" id="ARBA00022617"/>
    </source>
</evidence>
<organism evidence="7 8">
    <name type="scientific">Holothuria leucospilota</name>
    <name type="common">Black long sea cucumber</name>
    <name type="synonym">Mertensiothuria leucospilota</name>
    <dbReference type="NCBI Taxonomy" id="206669"/>
    <lineage>
        <taxon>Eukaryota</taxon>
        <taxon>Metazoa</taxon>
        <taxon>Echinodermata</taxon>
        <taxon>Eleutherozoa</taxon>
        <taxon>Echinozoa</taxon>
        <taxon>Holothuroidea</taxon>
        <taxon>Aspidochirotacea</taxon>
        <taxon>Aspidochirotida</taxon>
        <taxon>Holothuriidae</taxon>
        <taxon>Holothuria</taxon>
    </lineage>
</organism>
<evidence type="ECO:0000256" key="5">
    <source>
        <dbReference type="RuleBase" id="RU000356"/>
    </source>
</evidence>
<keyword evidence="4" id="KW-0408">Iron</keyword>
<dbReference type="AlphaFoldDB" id="A0A9Q1H8V3"/>
<dbReference type="GO" id="GO:0019825">
    <property type="term" value="F:oxygen binding"/>
    <property type="evidence" value="ECO:0007669"/>
    <property type="project" value="InterPro"/>
</dbReference>
<sequence length="169" mass="19450">MGAAETKNEKNQTAVDETNGLSVEEKNLIRSSWEQIMKNKRKVGVDVFVRLFTNYPKSKELFEQLRDIPTEDLRNHKKMKAHALRVMASLNSVVESLDDLEILGEMLQNVGRTHVLHHVEKHYYDSLAVVLLEAFEDELKDKFNQKTRNAWTKAYGAMEKVIVEAYGDA</sequence>
<dbReference type="OrthoDB" id="436496at2759"/>
<evidence type="ECO:0000259" key="6">
    <source>
        <dbReference type="PROSITE" id="PS01033"/>
    </source>
</evidence>
<keyword evidence="3" id="KW-0479">Metal-binding</keyword>
<evidence type="ECO:0000256" key="1">
    <source>
        <dbReference type="ARBA" id="ARBA00011245"/>
    </source>
</evidence>
<name>A0A9Q1H8V3_HOLLE</name>
<dbReference type="GO" id="GO:0005506">
    <property type="term" value="F:iron ion binding"/>
    <property type="evidence" value="ECO:0007669"/>
    <property type="project" value="InterPro"/>
</dbReference>
<dbReference type="InterPro" id="IPR044399">
    <property type="entry name" value="Mb-like_M"/>
</dbReference>
<dbReference type="InterPro" id="IPR009050">
    <property type="entry name" value="Globin-like_sf"/>
</dbReference>
<dbReference type="InterPro" id="IPR013314">
    <property type="entry name" value="Globin_lamprey/hagfish"/>
</dbReference>
<keyword evidence="5" id="KW-0813">Transport</keyword>
<dbReference type="Proteomes" id="UP001152320">
    <property type="component" value="Chromosome 8"/>
</dbReference>
<dbReference type="SUPFAM" id="SSF46458">
    <property type="entry name" value="Globin-like"/>
    <property type="match status" value="1"/>
</dbReference>
<dbReference type="PRINTS" id="PR00188">
    <property type="entry name" value="PLANTGLOBIN"/>
</dbReference>
<evidence type="ECO:0000313" key="7">
    <source>
        <dbReference type="EMBL" id="KAJ8036838.1"/>
    </source>
</evidence>
<dbReference type="EMBL" id="JAIZAY010000008">
    <property type="protein sequence ID" value="KAJ8036838.1"/>
    <property type="molecule type" value="Genomic_DNA"/>
</dbReference>
<comment type="caution">
    <text evidence="7">The sequence shown here is derived from an EMBL/GenBank/DDBJ whole genome shotgun (WGS) entry which is preliminary data.</text>
</comment>
<dbReference type="GO" id="GO:0005344">
    <property type="term" value="F:oxygen carrier activity"/>
    <property type="evidence" value="ECO:0007669"/>
    <property type="project" value="UniProtKB-KW"/>
</dbReference>
<evidence type="ECO:0000256" key="4">
    <source>
        <dbReference type="ARBA" id="ARBA00023004"/>
    </source>
</evidence>
<dbReference type="PANTHER" id="PTHR46783">
    <property type="entry name" value="CYTOGLOBIN"/>
    <property type="match status" value="1"/>
</dbReference>
<keyword evidence="2 5" id="KW-0349">Heme</keyword>
<dbReference type="GO" id="GO:0020037">
    <property type="term" value="F:heme binding"/>
    <property type="evidence" value="ECO:0007669"/>
    <property type="project" value="InterPro"/>
</dbReference>
<gene>
    <name evidence="7" type="ORF">HOLleu_17482</name>
</gene>
<dbReference type="PANTHER" id="PTHR46783:SF1">
    <property type="entry name" value="CYTOGLOBIN-1-RELATED"/>
    <property type="match status" value="1"/>
</dbReference>
<comment type="subunit">
    <text evidence="1">Monomer.</text>
</comment>
<dbReference type="InterPro" id="IPR000971">
    <property type="entry name" value="Globin"/>
</dbReference>
<keyword evidence="8" id="KW-1185">Reference proteome</keyword>
<dbReference type="Pfam" id="PF00042">
    <property type="entry name" value="Globin"/>
    <property type="match status" value="1"/>
</dbReference>